<proteinExistence type="predicted"/>
<gene>
    <name evidence="1" type="ORF">GMARGA_LOCUS22408</name>
</gene>
<evidence type="ECO:0000313" key="2">
    <source>
        <dbReference type="Proteomes" id="UP000789901"/>
    </source>
</evidence>
<keyword evidence="2" id="KW-1185">Reference proteome</keyword>
<dbReference type="EMBL" id="CAJVQB010021596">
    <property type="protein sequence ID" value="CAG8797512.1"/>
    <property type="molecule type" value="Genomic_DNA"/>
</dbReference>
<organism evidence="1 2">
    <name type="scientific">Gigaspora margarita</name>
    <dbReference type="NCBI Taxonomy" id="4874"/>
    <lineage>
        <taxon>Eukaryota</taxon>
        <taxon>Fungi</taxon>
        <taxon>Fungi incertae sedis</taxon>
        <taxon>Mucoromycota</taxon>
        <taxon>Glomeromycotina</taxon>
        <taxon>Glomeromycetes</taxon>
        <taxon>Diversisporales</taxon>
        <taxon>Gigasporaceae</taxon>
        <taxon>Gigaspora</taxon>
    </lineage>
</organism>
<sequence>MNSQIKILKIQKRKLIKQHDFSKKKPKTSIESKMIETNYDFCEYLVNKLELLVDFSVVEDAEIKLCSNCAIKKALFNSIHQLQYSIYKKLKEVKYTKFFSKDIIRIVLHNLCKILNEKDLYIEKYGEVVKTYNFPKNLQYNHDFNYNSDDETFSYFYS</sequence>
<evidence type="ECO:0000313" key="1">
    <source>
        <dbReference type="EMBL" id="CAG8797512.1"/>
    </source>
</evidence>
<comment type="caution">
    <text evidence="1">The sequence shown here is derived from an EMBL/GenBank/DDBJ whole genome shotgun (WGS) entry which is preliminary data.</text>
</comment>
<reference evidence="1 2" key="1">
    <citation type="submission" date="2021-06" db="EMBL/GenBank/DDBJ databases">
        <authorList>
            <person name="Kallberg Y."/>
            <person name="Tangrot J."/>
            <person name="Rosling A."/>
        </authorList>
    </citation>
    <scope>NUCLEOTIDE SEQUENCE [LARGE SCALE GENOMIC DNA]</scope>
    <source>
        <strain evidence="1 2">120-4 pot B 10/14</strain>
    </source>
</reference>
<protein>
    <submittedName>
        <fullName evidence="1">21049_t:CDS:1</fullName>
    </submittedName>
</protein>
<name>A0ABN7VT55_GIGMA</name>
<accession>A0ABN7VT55</accession>
<dbReference type="Proteomes" id="UP000789901">
    <property type="component" value="Unassembled WGS sequence"/>
</dbReference>